<dbReference type="EMBL" id="JBHTJL010000016">
    <property type="protein sequence ID" value="MFD1064046.1"/>
    <property type="molecule type" value="Genomic_DNA"/>
</dbReference>
<dbReference type="RefSeq" id="WP_386131975.1">
    <property type="nucleotide sequence ID" value="NZ_JBHTJL010000016.1"/>
</dbReference>
<dbReference type="NCBIfam" id="NF033855">
    <property type="entry name" value="tRNA_MNMC2"/>
    <property type="match status" value="1"/>
</dbReference>
<dbReference type="InterPro" id="IPR029063">
    <property type="entry name" value="SAM-dependent_MTases_sf"/>
</dbReference>
<protein>
    <submittedName>
        <fullName evidence="2">tRNA (5-methylaminomethyl-2-thiouridine)(34)-methyltransferase MnmD</fullName>
    </submittedName>
</protein>
<evidence type="ECO:0000313" key="2">
    <source>
        <dbReference type="EMBL" id="MFD1064046.1"/>
    </source>
</evidence>
<name>A0ABW3NCM3_9FLAO</name>
<keyword evidence="3" id="KW-1185">Reference proteome</keyword>
<dbReference type="Pfam" id="PF05430">
    <property type="entry name" value="Methyltransf_30"/>
    <property type="match status" value="1"/>
</dbReference>
<comment type="caution">
    <text evidence="2">The sequence shown here is derived from an EMBL/GenBank/DDBJ whole genome shotgun (WGS) entry which is preliminary data.</text>
</comment>
<dbReference type="InterPro" id="IPR047785">
    <property type="entry name" value="tRNA_MNMC2"/>
</dbReference>
<dbReference type="Gene3D" id="3.40.50.150">
    <property type="entry name" value="Vaccinia Virus protein VP39"/>
    <property type="match status" value="1"/>
</dbReference>
<evidence type="ECO:0000259" key="1">
    <source>
        <dbReference type="Pfam" id="PF05430"/>
    </source>
</evidence>
<proteinExistence type="predicted"/>
<gene>
    <name evidence="2" type="primary">mnmD</name>
    <name evidence="2" type="ORF">ACFQ1Q_12385</name>
</gene>
<organism evidence="2 3">
    <name type="scientific">Winogradskyella litorisediminis</name>
    <dbReference type="NCBI Taxonomy" id="1156618"/>
    <lineage>
        <taxon>Bacteria</taxon>
        <taxon>Pseudomonadati</taxon>
        <taxon>Bacteroidota</taxon>
        <taxon>Flavobacteriia</taxon>
        <taxon>Flavobacteriales</taxon>
        <taxon>Flavobacteriaceae</taxon>
        <taxon>Winogradskyella</taxon>
    </lineage>
</organism>
<dbReference type="Proteomes" id="UP001597013">
    <property type="component" value="Unassembled WGS sequence"/>
</dbReference>
<sequence>MKRKIITTADGSKTIQIEDWNEQYHSKHGAINEANHVYLKNGLLFFCSEFASESFQQTINVLEIGFGTGLNAFLTLIEAEKQNLNINYVGVEAYPISSKEIEALNYVELISTAHKADFDKLHTSPWETQVKIKENFQFKKEIKFFEDITTISEFDVIYFDAFGPRVQPNLWDESIFKIMYNALKPNGILTTYSAQGSVKRAMRAVGFEVQRLDGPPNKRHMVRAIKR</sequence>
<reference evidence="3" key="1">
    <citation type="journal article" date="2019" name="Int. J. Syst. Evol. Microbiol.">
        <title>The Global Catalogue of Microorganisms (GCM) 10K type strain sequencing project: providing services to taxonomists for standard genome sequencing and annotation.</title>
        <authorList>
            <consortium name="The Broad Institute Genomics Platform"/>
            <consortium name="The Broad Institute Genome Sequencing Center for Infectious Disease"/>
            <person name="Wu L."/>
            <person name="Ma J."/>
        </authorList>
    </citation>
    <scope>NUCLEOTIDE SEQUENCE [LARGE SCALE GENOMIC DNA]</scope>
    <source>
        <strain evidence="3">CCUG 62215</strain>
    </source>
</reference>
<evidence type="ECO:0000313" key="3">
    <source>
        <dbReference type="Proteomes" id="UP001597013"/>
    </source>
</evidence>
<dbReference type="SUPFAM" id="SSF53335">
    <property type="entry name" value="S-adenosyl-L-methionine-dependent methyltransferases"/>
    <property type="match status" value="1"/>
</dbReference>
<accession>A0ABW3NCM3</accession>
<dbReference type="InterPro" id="IPR008471">
    <property type="entry name" value="MnmC-like_methylTransf"/>
</dbReference>
<dbReference type="CDD" id="cd02440">
    <property type="entry name" value="AdoMet_MTases"/>
    <property type="match status" value="1"/>
</dbReference>
<dbReference type="PANTHER" id="PTHR39963">
    <property type="entry name" value="SLL0983 PROTEIN"/>
    <property type="match status" value="1"/>
</dbReference>
<dbReference type="PANTHER" id="PTHR39963:SF1">
    <property type="entry name" value="MNMC-LIKE METHYLTRANSFERASE DOMAIN-CONTAINING PROTEIN"/>
    <property type="match status" value="1"/>
</dbReference>
<feature type="domain" description="MnmC-like methyltransferase" evidence="1">
    <location>
        <begin position="146"/>
        <end position="226"/>
    </location>
</feature>